<comment type="caution">
    <text evidence="4">The sequence shown here is derived from an EMBL/GenBank/DDBJ whole genome shotgun (WGS) entry which is preliminary data.</text>
</comment>
<dbReference type="InterPro" id="IPR001611">
    <property type="entry name" value="Leu-rich_rpt"/>
</dbReference>
<dbReference type="Pfam" id="PF08477">
    <property type="entry name" value="Roc"/>
    <property type="match status" value="1"/>
</dbReference>
<name>A0A1V9FYG0_9BACT</name>
<dbReference type="SMART" id="SM00369">
    <property type="entry name" value="LRR_TYP"/>
    <property type="match status" value="2"/>
</dbReference>
<dbReference type="OrthoDB" id="1148122at2"/>
<dbReference type="Gene3D" id="3.40.50.10140">
    <property type="entry name" value="Toll/interleukin-1 receptor homology (TIR) domain"/>
    <property type="match status" value="1"/>
</dbReference>
<dbReference type="Gene3D" id="3.40.50.300">
    <property type="entry name" value="P-loop containing nucleotide triphosphate hydrolases"/>
    <property type="match status" value="1"/>
</dbReference>
<dbReference type="PROSITE" id="PS50104">
    <property type="entry name" value="TIR"/>
    <property type="match status" value="1"/>
</dbReference>
<feature type="domain" description="TIR" evidence="3">
    <location>
        <begin position="1161"/>
        <end position="1304"/>
    </location>
</feature>
<dbReference type="GO" id="GO:0035591">
    <property type="term" value="F:signaling adaptor activity"/>
    <property type="evidence" value="ECO:0007669"/>
    <property type="project" value="TreeGrafter"/>
</dbReference>
<dbReference type="SMART" id="SM00365">
    <property type="entry name" value="LRR_SD22"/>
    <property type="match status" value="3"/>
</dbReference>
<dbReference type="Pfam" id="PF12799">
    <property type="entry name" value="LRR_4"/>
    <property type="match status" value="1"/>
</dbReference>
<proteinExistence type="predicted"/>
<keyword evidence="1" id="KW-0433">Leucine-rich repeat</keyword>
<dbReference type="InterPro" id="IPR000157">
    <property type="entry name" value="TIR_dom"/>
</dbReference>
<dbReference type="Pfam" id="PF13676">
    <property type="entry name" value="TIR_2"/>
    <property type="match status" value="1"/>
</dbReference>
<keyword evidence="2" id="KW-0677">Repeat</keyword>
<dbReference type="PANTHER" id="PTHR47566:SF1">
    <property type="entry name" value="PROTEIN NUD1"/>
    <property type="match status" value="1"/>
</dbReference>
<evidence type="ECO:0000313" key="4">
    <source>
        <dbReference type="EMBL" id="OQP63364.1"/>
    </source>
</evidence>
<evidence type="ECO:0000256" key="1">
    <source>
        <dbReference type="ARBA" id="ARBA00022614"/>
    </source>
</evidence>
<accession>A0A1V9FYG0</accession>
<sequence>MNLIYTFQNSGEQINNDVVLPGAPFRVEPISYNFLLKPQCKFWRFGIRFSRTDTVQFYMPEHRYKKPEFDENFIDIHIGVGQWEDGVWRDETKFHLAQYNLDGLDHLLTEKPYVPMSAVGWSLNFEPSTNTIVTYFEFNDNQKLPIVTHELSIPREFKFFKVFAWADKSSFQIDCEISINSAQTDLSSVDFRVGNIIFRKGNMFDYSTQRMANVFILPASSSGTATPHTLNRASELGIPNPKPNLAGSVELYPVTSARQWMSAGYGYAVNRDSSSLEIVAQTAMNLHDKIVNNKEAKLNCRAVSLPLLGTGTGRLDPILVASTLDQTLNAGMLLNYVVSIPDGITFLNVKRFFIGRYDELGGDENNVVPNVIIDFAKRYLLNIDNIKYDFDEDRRVSHLSLEDSSFTFHDFWPGELKFVTHLSFNNCKLNNLEFLKKVNRLKHLKMTSCSIVNISALEAKRKLYSLELSNLDIESLLFLISHTSLRALTLRSMHLKSLSEISILTNLEELDLRSNEIDNLNGVDALKKLRKLFIATNRITSIQPVKHLKQLEILDISNNLIQDLTPIAVLKNLKYLRVNKNPAISKEKIILDDNENQLLPIQNMLQKKAEEDLVDIQLPCKILLLGNHGTGKSSLLNLLQKRQNETPHSTHIIKIEKYPTGAKGIPKAIFFDFGGQDYYHGLYKAFLSGGSAYLLLFNLNSNENKKQSDSNKILTQDFSLQYWLNQKKYFEQQVFQTGSDPIFIIQTYADKHPRLLKLELTEDIQNIYYVNLIEEARQLSTYKQKQNSNNLNHLIQEIKDYIDFASEIVKRPRWFVTFVNKLLDLSETSTHEALSIERLLDFYDRPGDSEQVKIFMQDDLDQLHKQGLVLYYKDHLPDIVWLNPVAVVNYVHDKILIKSKLLDRYGLTLEEVKKFDQNIVQLLHLQKVLFYHEYGQESYYIVPNFLPLFEEEISGAGLLMFGMNRPCVVLKFINFLPFGLINQLICFFGVLPEHKRFWRDKLLFKLGKTKVCIDVDMQLLEIKIFTFSDTVLSSKESDLVERYIFLSIMGQYWDMDILSFNDFSEFEKDKIVKEKLNLEQPLHQKIANLEALIDNEACRPLDLYISKDNKNFVSYSQLCGSDGASSINAYEKSSETENLTEKINIVEAHPFQVFTKAKLKKAFKAVISYSKQDLDHVLKFRQYLEPLREQGLLDRHWFCTLLLAGEEWNEKIKKEFDEADIIFFMVSENLMSTQYVKENEIKNAIDKYDKGGEIFIIPILLVPYNFKGKGKYDLTRFSSLPYSLKPITEFRNQHIAWHVVSELIRITLERNLKPETTNDQFYPQLDRYLAAIINGDKIADSDKL</sequence>
<dbReference type="InterPro" id="IPR032675">
    <property type="entry name" value="LRR_dom_sf"/>
</dbReference>
<dbReference type="InterPro" id="IPR027417">
    <property type="entry name" value="P-loop_NTPase"/>
</dbReference>
<reference evidence="4 5" key="1">
    <citation type="submission" date="2016-03" db="EMBL/GenBank/DDBJ databases">
        <title>Niastella vici sp. nov., isolated from farmland soil.</title>
        <authorList>
            <person name="Chen L."/>
            <person name="Wang D."/>
            <person name="Yang S."/>
            <person name="Wang G."/>
        </authorList>
    </citation>
    <scope>NUCLEOTIDE SEQUENCE [LARGE SCALE GENOMIC DNA]</scope>
    <source>
        <strain evidence="4 5">DJ57</strain>
    </source>
</reference>
<dbReference type="InterPro" id="IPR035897">
    <property type="entry name" value="Toll_tir_struct_dom_sf"/>
</dbReference>
<keyword evidence="5" id="KW-1185">Reference proteome</keyword>
<dbReference type="InterPro" id="IPR025875">
    <property type="entry name" value="Leu-rich_rpt_4"/>
</dbReference>
<protein>
    <recommendedName>
        <fullName evidence="3">TIR domain-containing protein</fullName>
    </recommendedName>
</protein>
<dbReference type="Proteomes" id="UP000192796">
    <property type="component" value="Unassembled WGS sequence"/>
</dbReference>
<dbReference type="EMBL" id="LVYD01000045">
    <property type="protein sequence ID" value="OQP63364.1"/>
    <property type="molecule type" value="Genomic_DNA"/>
</dbReference>
<dbReference type="PROSITE" id="PS51450">
    <property type="entry name" value="LRR"/>
    <property type="match status" value="3"/>
</dbReference>
<gene>
    <name evidence="4" type="ORF">A3860_23740</name>
</gene>
<dbReference type="SUPFAM" id="SSF52540">
    <property type="entry name" value="P-loop containing nucleoside triphosphate hydrolases"/>
    <property type="match status" value="1"/>
</dbReference>
<dbReference type="GO" id="GO:0007165">
    <property type="term" value="P:signal transduction"/>
    <property type="evidence" value="ECO:0007669"/>
    <property type="project" value="InterPro"/>
</dbReference>
<evidence type="ECO:0000256" key="2">
    <source>
        <dbReference type="ARBA" id="ARBA00022737"/>
    </source>
</evidence>
<dbReference type="STRING" id="1703345.A3860_23740"/>
<dbReference type="Gene3D" id="3.80.10.10">
    <property type="entry name" value="Ribonuclease Inhibitor"/>
    <property type="match status" value="1"/>
</dbReference>
<evidence type="ECO:0000259" key="3">
    <source>
        <dbReference type="PROSITE" id="PS50104"/>
    </source>
</evidence>
<dbReference type="RefSeq" id="WP_081147625.1">
    <property type="nucleotide sequence ID" value="NZ_LVYD01000045.1"/>
</dbReference>
<evidence type="ECO:0000313" key="5">
    <source>
        <dbReference type="Proteomes" id="UP000192796"/>
    </source>
</evidence>
<dbReference type="InterPro" id="IPR052574">
    <property type="entry name" value="CDIRP"/>
</dbReference>
<dbReference type="PANTHER" id="PTHR47566">
    <property type="match status" value="1"/>
</dbReference>
<dbReference type="SUPFAM" id="SSF52200">
    <property type="entry name" value="Toll/Interleukin receptor TIR domain"/>
    <property type="match status" value="1"/>
</dbReference>
<dbReference type="SUPFAM" id="SSF52058">
    <property type="entry name" value="L domain-like"/>
    <property type="match status" value="1"/>
</dbReference>
<dbReference type="InterPro" id="IPR003591">
    <property type="entry name" value="Leu-rich_rpt_typical-subtyp"/>
</dbReference>
<organism evidence="4 5">
    <name type="scientific">Niastella vici</name>
    <dbReference type="NCBI Taxonomy" id="1703345"/>
    <lineage>
        <taxon>Bacteria</taxon>
        <taxon>Pseudomonadati</taxon>
        <taxon>Bacteroidota</taxon>
        <taxon>Chitinophagia</taxon>
        <taxon>Chitinophagales</taxon>
        <taxon>Chitinophagaceae</taxon>
        <taxon>Niastella</taxon>
    </lineage>
</organism>